<keyword evidence="2 4" id="KW-0175">Coiled coil</keyword>
<evidence type="ECO:0000259" key="6">
    <source>
        <dbReference type="Pfam" id="PF04849"/>
    </source>
</evidence>
<gene>
    <name evidence="7" type="ORF">NLS_LOCUS9810</name>
</gene>
<evidence type="ECO:0000256" key="4">
    <source>
        <dbReference type="SAM" id="Coils"/>
    </source>
</evidence>
<evidence type="ECO:0000313" key="8">
    <source>
        <dbReference type="Proteomes" id="UP000277928"/>
    </source>
</evidence>
<dbReference type="STRING" id="42156.A0A3P7K1C9"/>
<dbReference type="OMA" id="WLMLMEM"/>
<evidence type="ECO:0000256" key="2">
    <source>
        <dbReference type="ARBA" id="ARBA00023054"/>
    </source>
</evidence>
<evidence type="ECO:0000256" key="5">
    <source>
        <dbReference type="SAM" id="MobiDB-lite"/>
    </source>
</evidence>
<organism evidence="7 8">
    <name type="scientific">Litomosoides sigmodontis</name>
    <name type="common">Filarial nematode worm</name>
    <dbReference type="NCBI Taxonomy" id="42156"/>
    <lineage>
        <taxon>Eukaryota</taxon>
        <taxon>Metazoa</taxon>
        <taxon>Ecdysozoa</taxon>
        <taxon>Nematoda</taxon>
        <taxon>Chromadorea</taxon>
        <taxon>Rhabditida</taxon>
        <taxon>Spirurina</taxon>
        <taxon>Spiruromorpha</taxon>
        <taxon>Filarioidea</taxon>
        <taxon>Onchocercidae</taxon>
        <taxon>Litomosoides</taxon>
    </lineage>
</organism>
<comment type="subcellular location">
    <subcellularLocation>
        <location evidence="1">Mitochondrion</location>
    </subcellularLocation>
</comment>
<dbReference type="InterPro" id="IPR051946">
    <property type="entry name" value="Intracell_Traff-Reg"/>
</dbReference>
<dbReference type="GO" id="GO:0017022">
    <property type="term" value="F:myosin binding"/>
    <property type="evidence" value="ECO:0007669"/>
    <property type="project" value="TreeGrafter"/>
</dbReference>
<protein>
    <recommendedName>
        <fullName evidence="6">HAP1 N-terminal domain-containing protein</fullName>
    </recommendedName>
</protein>
<dbReference type="Proteomes" id="UP000277928">
    <property type="component" value="Unassembled WGS sequence"/>
</dbReference>
<dbReference type="EMBL" id="UYRX01001971">
    <property type="protein sequence ID" value="VDM92496.1"/>
    <property type="molecule type" value="Genomic_DNA"/>
</dbReference>
<keyword evidence="8" id="KW-1185">Reference proteome</keyword>
<keyword evidence="3" id="KW-0496">Mitochondrion</keyword>
<dbReference type="GO" id="GO:0048311">
    <property type="term" value="P:mitochondrion distribution"/>
    <property type="evidence" value="ECO:0007669"/>
    <property type="project" value="TreeGrafter"/>
</dbReference>
<evidence type="ECO:0000313" key="7">
    <source>
        <dbReference type="EMBL" id="VDM92496.1"/>
    </source>
</evidence>
<dbReference type="PANTHER" id="PTHR15751">
    <property type="entry name" value="TRAFFICKING KINESIN-BINDING PROTEIN"/>
    <property type="match status" value="1"/>
</dbReference>
<feature type="domain" description="HAP1 N-terminal" evidence="6">
    <location>
        <begin position="38"/>
        <end position="105"/>
    </location>
</feature>
<dbReference type="GO" id="GO:0005739">
    <property type="term" value="C:mitochondrion"/>
    <property type="evidence" value="ECO:0007669"/>
    <property type="project" value="UniProtKB-SubCell"/>
</dbReference>
<accession>A0A3P7K1C9</accession>
<dbReference type="GO" id="GO:0047496">
    <property type="term" value="P:vesicle transport along microtubule"/>
    <property type="evidence" value="ECO:0007669"/>
    <property type="project" value="TreeGrafter"/>
</dbReference>
<dbReference type="OrthoDB" id="10067624at2759"/>
<proteinExistence type="predicted"/>
<dbReference type="Pfam" id="PF04849">
    <property type="entry name" value="HAP1_N"/>
    <property type="match status" value="1"/>
</dbReference>
<evidence type="ECO:0000256" key="3">
    <source>
        <dbReference type="ARBA" id="ARBA00023128"/>
    </source>
</evidence>
<dbReference type="AlphaFoldDB" id="A0A3P7K1C9"/>
<feature type="compositionally biased region" description="Basic and acidic residues" evidence="5">
    <location>
        <begin position="1"/>
        <end position="10"/>
    </location>
</feature>
<feature type="region of interest" description="Disordered" evidence="5">
    <location>
        <begin position="1"/>
        <end position="23"/>
    </location>
</feature>
<evidence type="ECO:0000256" key="1">
    <source>
        <dbReference type="ARBA" id="ARBA00004173"/>
    </source>
</evidence>
<dbReference type="GO" id="GO:0031410">
    <property type="term" value="C:cytoplasmic vesicle"/>
    <property type="evidence" value="ECO:0007669"/>
    <property type="project" value="TreeGrafter"/>
</dbReference>
<sequence length="116" mass="13741">MKKECYQRRSQERHHKQRHDGNRCFGKNSLKRIHWLMLMEMILQKEKDLELAAQIGQSLLEQNHELQTRNEFLEEALNASNDIVVQLRHDLQTRSSLLRFYIDNDIDLDGCTSGCS</sequence>
<feature type="coiled-coil region" evidence="4">
    <location>
        <begin position="56"/>
        <end position="83"/>
    </location>
</feature>
<dbReference type="GO" id="GO:0006605">
    <property type="term" value="P:protein targeting"/>
    <property type="evidence" value="ECO:0007669"/>
    <property type="project" value="TreeGrafter"/>
</dbReference>
<reference evidence="7 8" key="1">
    <citation type="submission" date="2018-08" db="EMBL/GenBank/DDBJ databases">
        <authorList>
            <person name="Laetsch R D."/>
            <person name="Stevens L."/>
            <person name="Kumar S."/>
            <person name="Blaxter L. M."/>
        </authorList>
    </citation>
    <scope>NUCLEOTIDE SEQUENCE [LARGE SCALE GENOMIC DNA]</scope>
</reference>
<dbReference type="InterPro" id="IPR006933">
    <property type="entry name" value="HAP1_N"/>
</dbReference>
<name>A0A3P7K1C9_LITSI</name>
<dbReference type="PANTHER" id="PTHR15751:SF12">
    <property type="entry name" value="TRAFFICKING KINESIN-BINDING PROTEIN MILT"/>
    <property type="match status" value="1"/>
</dbReference>